<evidence type="ECO:0000313" key="3">
    <source>
        <dbReference type="Proteomes" id="UP000557307"/>
    </source>
</evidence>
<protein>
    <recommendedName>
        <fullName evidence="1">PDZ domain-containing protein</fullName>
    </recommendedName>
</protein>
<dbReference type="InterPro" id="IPR001478">
    <property type="entry name" value="PDZ"/>
</dbReference>
<dbReference type="InterPro" id="IPR041489">
    <property type="entry name" value="PDZ_6"/>
</dbReference>
<dbReference type="Proteomes" id="UP000557307">
    <property type="component" value="Unassembled WGS sequence"/>
</dbReference>
<dbReference type="SMART" id="SM00228">
    <property type="entry name" value="PDZ"/>
    <property type="match status" value="1"/>
</dbReference>
<dbReference type="AlphaFoldDB" id="A0A840TMK8"/>
<dbReference type="Gene3D" id="2.40.70.10">
    <property type="entry name" value="Acid Proteases"/>
    <property type="match status" value="2"/>
</dbReference>
<keyword evidence="3" id="KW-1185">Reference proteome</keyword>
<dbReference type="InterPro" id="IPR021109">
    <property type="entry name" value="Peptidase_aspartic_dom_sf"/>
</dbReference>
<feature type="domain" description="PDZ" evidence="1">
    <location>
        <begin position="331"/>
        <end position="401"/>
    </location>
</feature>
<gene>
    <name evidence="2" type="ORF">HNQ92_002999</name>
</gene>
<evidence type="ECO:0000259" key="1">
    <source>
        <dbReference type="PROSITE" id="PS50106"/>
    </source>
</evidence>
<name>A0A840TMK8_9BACT</name>
<sequence length="415" mass="47234">MRLLSFLSVTLWLFLVPVQLKAQQKLFGFHLTQKRKVVRVPFESHCNLVIVPIRINNSDTLRFILDTGVSNTIVTDPCIAEFVNQDYPRSIAINGLGSSDSVQRAQVSIGNTLHMGQVRTYEHNLLVFEKDLLQLSEFVGTRIHGLLGYELFEQFVITIDFRRHQLVIQNPNRYRYRRSAGSRVPIRIDNKRPYLEAVKVLEGGREVPLQVLLDTGAGHALMLNTYTSDVPLPNKVIGVQLGIGLGGIVNGHLGRMEKLQVGRYELTDVLTSFPDSSSFSAKMPGRADRQGNIGGELLRRFTVTYNYRDQYIALKPHKKLLKEKFEHDMSGMDLRAKGEEFNTYYVDRVIENSPADLAGVEKDDKILFINNTSVTNLTMTGIYKLLQRKEGKQIDLIIRRGERLVFTSFILKRII</sequence>
<comment type="caution">
    <text evidence="2">The sequence shown here is derived from an EMBL/GenBank/DDBJ whole genome shotgun (WGS) entry which is preliminary data.</text>
</comment>
<dbReference type="EMBL" id="JACHGF010000004">
    <property type="protein sequence ID" value="MBB5284851.1"/>
    <property type="molecule type" value="Genomic_DNA"/>
</dbReference>
<accession>A0A840TMK8</accession>
<dbReference type="Pfam" id="PF13650">
    <property type="entry name" value="Asp_protease_2"/>
    <property type="match status" value="1"/>
</dbReference>
<evidence type="ECO:0000313" key="2">
    <source>
        <dbReference type="EMBL" id="MBB5284851.1"/>
    </source>
</evidence>
<dbReference type="PROSITE" id="PS50106">
    <property type="entry name" value="PDZ"/>
    <property type="match status" value="1"/>
</dbReference>
<dbReference type="Pfam" id="PF17820">
    <property type="entry name" value="PDZ_6"/>
    <property type="match status" value="1"/>
</dbReference>
<dbReference type="InterPro" id="IPR036034">
    <property type="entry name" value="PDZ_sf"/>
</dbReference>
<dbReference type="Gene3D" id="2.30.42.10">
    <property type="match status" value="1"/>
</dbReference>
<dbReference type="SUPFAM" id="SSF50156">
    <property type="entry name" value="PDZ domain-like"/>
    <property type="match status" value="1"/>
</dbReference>
<proteinExistence type="predicted"/>
<reference evidence="2 3" key="1">
    <citation type="submission" date="2020-08" db="EMBL/GenBank/DDBJ databases">
        <title>Genomic Encyclopedia of Type Strains, Phase IV (KMG-IV): sequencing the most valuable type-strain genomes for metagenomic binning, comparative biology and taxonomic classification.</title>
        <authorList>
            <person name="Goeker M."/>
        </authorList>
    </citation>
    <scope>NUCLEOTIDE SEQUENCE [LARGE SCALE GENOMIC DNA]</scope>
    <source>
        <strain evidence="2 3">DSM 105074</strain>
    </source>
</reference>
<organism evidence="2 3">
    <name type="scientific">Rhabdobacter roseus</name>
    <dbReference type="NCBI Taxonomy" id="1655419"/>
    <lineage>
        <taxon>Bacteria</taxon>
        <taxon>Pseudomonadati</taxon>
        <taxon>Bacteroidota</taxon>
        <taxon>Cytophagia</taxon>
        <taxon>Cytophagales</taxon>
        <taxon>Cytophagaceae</taxon>
        <taxon>Rhabdobacter</taxon>
    </lineage>
</organism>